<name>A0AAP2W4D6_9EURY</name>
<organism evidence="2 3">
    <name type="scientific">Methanooceanicella nereidis</name>
    <dbReference type="NCBI Taxonomy" id="2052831"/>
    <lineage>
        <taxon>Archaea</taxon>
        <taxon>Methanobacteriati</taxon>
        <taxon>Methanobacteriota</taxon>
        <taxon>Stenosarchaea group</taxon>
        <taxon>Methanomicrobia</taxon>
        <taxon>Methanocellales</taxon>
        <taxon>Methanocellaceae</taxon>
        <taxon>Methanooceanicella</taxon>
    </lineage>
</organism>
<sequence>MPAETPFTYNDRASMNVDFLIGVGVFLMAFLFLAYSIPGIFIPYQTNSVDLGSVIYRTSCILAEDPGWYTNTSVSPARSDISWEDQENLANVTRIGLAVDKTIPNVLSKKKIAALNKSISYDLSRDKLGLNNSIVYDYNLTIEKMTPSGNMTLLLKGPTPGNYNVEYMERNVLIDEGKRLLIDGAKTTGNSNLELIVDPLKKYDNNVTITIQNSTGTAINFGIQQVMTAYNITFPSMTPDKFKVYKNGVLQPVAGNYYVVTYDSDDVIDLVIPGSTIKDMSVIRMIIATSMSPGSFPSGAQYFEETNPYYWSLYSPGILKLKVWSW</sequence>
<accession>A0AAP2W4D6</accession>
<keyword evidence="1" id="KW-1133">Transmembrane helix</keyword>
<dbReference type="RefSeq" id="WP_230740814.1">
    <property type="nucleotide sequence ID" value="NZ_PGCK01000002.1"/>
</dbReference>
<dbReference type="Proteomes" id="UP001320159">
    <property type="component" value="Unassembled WGS sequence"/>
</dbReference>
<dbReference type="AlphaFoldDB" id="A0AAP2W4D6"/>
<dbReference type="InterPro" id="IPR056613">
    <property type="entry name" value="DUF7287"/>
</dbReference>
<keyword evidence="1" id="KW-0472">Membrane</keyword>
<protein>
    <submittedName>
        <fullName evidence="2">Uncharacterized protein</fullName>
    </submittedName>
</protein>
<comment type="caution">
    <text evidence="2">The sequence shown here is derived from an EMBL/GenBank/DDBJ whole genome shotgun (WGS) entry which is preliminary data.</text>
</comment>
<gene>
    <name evidence="2" type="ORF">CUJ83_03895</name>
</gene>
<keyword evidence="3" id="KW-1185">Reference proteome</keyword>
<feature type="transmembrane region" description="Helical" evidence="1">
    <location>
        <begin position="20"/>
        <end position="42"/>
    </location>
</feature>
<proteinExistence type="predicted"/>
<evidence type="ECO:0000256" key="1">
    <source>
        <dbReference type="SAM" id="Phobius"/>
    </source>
</evidence>
<reference evidence="2 3" key="1">
    <citation type="submission" date="2017-11" db="EMBL/GenBank/DDBJ databases">
        <title>Isolation and Characterization of Family Methanocellaceae Species from Potential Methane Hydrate Area Offshore Southwestern Taiwan.</title>
        <authorList>
            <person name="Zhang W.-L."/>
            <person name="Chen W.-C."/>
            <person name="Lai M.-C."/>
            <person name="Chen S.-C."/>
        </authorList>
    </citation>
    <scope>NUCLEOTIDE SEQUENCE [LARGE SCALE GENOMIC DNA]</scope>
    <source>
        <strain evidence="2 3">CWC-04</strain>
    </source>
</reference>
<evidence type="ECO:0000313" key="3">
    <source>
        <dbReference type="Proteomes" id="UP001320159"/>
    </source>
</evidence>
<dbReference type="EMBL" id="PGCK01000002">
    <property type="protein sequence ID" value="MCD1294135.1"/>
    <property type="molecule type" value="Genomic_DNA"/>
</dbReference>
<evidence type="ECO:0000313" key="2">
    <source>
        <dbReference type="EMBL" id="MCD1294135.1"/>
    </source>
</evidence>
<keyword evidence="1" id="KW-0812">Transmembrane</keyword>
<dbReference type="Pfam" id="PF23958">
    <property type="entry name" value="DUF7287"/>
    <property type="match status" value="1"/>
</dbReference>